<evidence type="ECO:0000313" key="4">
    <source>
        <dbReference type="Proteomes" id="UP000253201"/>
    </source>
</evidence>
<dbReference type="InterPro" id="IPR002656">
    <property type="entry name" value="Acyl_transf_3_dom"/>
</dbReference>
<feature type="domain" description="Acyltransferase 3" evidence="2">
    <location>
        <begin position="35"/>
        <end position="350"/>
    </location>
</feature>
<protein>
    <submittedName>
        <fullName evidence="3">Peptidoglycan/LPS O-acetylase OafA/YrhL</fullName>
    </submittedName>
</protein>
<keyword evidence="1" id="KW-1133">Transmembrane helix</keyword>
<keyword evidence="1" id="KW-0472">Membrane</keyword>
<feature type="transmembrane region" description="Helical" evidence="1">
    <location>
        <begin position="255"/>
        <end position="272"/>
    </location>
</feature>
<feature type="transmembrane region" description="Helical" evidence="1">
    <location>
        <begin position="225"/>
        <end position="243"/>
    </location>
</feature>
<feature type="transmembrane region" description="Helical" evidence="1">
    <location>
        <begin position="333"/>
        <end position="354"/>
    </location>
</feature>
<keyword evidence="4" id="KW-1185">Reference proteome</keyword>
<evidence type="ECO:0000313" key="3">
    <source>
        <dbReference type="EMBL" id="RBP09364.1"/>
    </source>
</evidence>
<proteinExistence type="predicted"/>
<accession>A0ABX9FU42</accession>
<dbReference type="EMBL" id="QNRL01000007">
    <property type="protein sequence ID" value="RBP09364.1"/>
    <property type="molecule type" value="Genomic_DNA"/>
</dbReference>
<dbReference type="Pfam" id="PF01757">
    <property type="entry name" value="Acyl_transf_3"/>
    <property type="match status" value="1"/>
</dbReference>
<reference evidence="3 4" key="1">
    <citation type="submission" date="2018-06" db="EMBL/GenBank/DDBJ databases">
        <title>Genomic Encyclopedia of Type Strains, Phase IV (KMG-IV): sequencing the most valuable type-strain genomes for metagenomic binning, comparative biology and taxonomic classification.</title>
        <authorList>
            <person name="Goeker M."/>
        </authorList>
    </citation>
    <scope>NUCLEOTIDE SEQUENCE [LARGE SCALE GENOMIC DNA]</scope>
    <source>
        <strain evidence="3 4">DSM 27453</strain>
    </source>
</reference>
<name>A0ABX9FU42_9ENTR</name>
<sequence>MLEFFEIIIALLILILTTTFTCHLLGVKDTNYKYASLEGLRGLAAALVAIFHLYWRAGGSSDRYWSIDYLASSELRRAILLIGELPVGAFFMLSGFLFFRKALTENYFNIKDFFISRILRIYPAVIASLAIIYCATAVMNSGIFTTPLSWVITALPFIREYQGSLVNTFPINITNSGVLWTLVWEIRLYLCIPFLYILMRFTPYKKMVVIIAMIGVIILDKTRMIESSIAGYLMYFLAGFLVAATKDIEIKRNNIICILLLIIAIIFTRKAYSSTTALYILPVFWLLKNRADFFGLLVSKPFRMLGTCSFSIYLIHGITQAVSKHYLFSYHHYLWAIASLILTGVCAPVLYLYVEQRFMYRSKHRLMLLKQ</sequence>
<dbReference type="InterPro" id="IPR050879">
    <property type="entry name" value="Acyltransferase_3"/>
</dbReference>
<dbReference type="PANTHER" id="PTHR23028">
    <property type="entry name" value="ACETYLTRANSFERASE"/>
    <property type="match status" value="1"/>
</dbReference>
<evidence type="ECO:0000256" key="1">
    <source>
        <dbReference type="SAM" id="Phobius"/>
    </source>
</evidence>
<feature type="transmembrane region" description="Helical" evidence="1">
    <location>
        <begin position="78"/>
        <end position="99"/>
    </location>
</feature>
<feature type="transmembrane region" description="Helical" evidence="1">
    <location>
        <begin position="6"/>
        <end position="27"/>
    </location>
</feature>
<dbReference type="Proteomes" id="UP000253201">
    <property type="component" value="Unassembled WGS sequence"/>
</dbReference>
<gene>
    <name evidence="3" type="ORF">DFQ50_10780</name>
</gene>
<feature type="transmembrane region" description="Helical" evidence="1">
    <location>
        <begin position="39"/>
        <end position="58"/>
    </location>
</feature>
<comment type="caution">
    <text evidence="3">The sequence shown here is derived from an EMBL/GenBank/DDBJ whole genome shotgun (WGS) entry which is preliminary data.</text>
</comment>
<dbReference type="PANTHER" id="PTHR23028:SF53">
    <property type="entry name" value="ACYL_TRANSF_3 DOMAIN-CONTAINING PROTEIN"/>
    <property type="match status" value="1"/>
</dbReference>
<evidence type="ECO:0000259" key="2">
    <source>
        <dbReference type="Pfam" id="PF01757"/>
    </source>
</evidence>
<organism evidence="3 4">
    <name type="scientific">Pseudocitrobacter faecalis</name>
    <dbReference type="NCBI Taxonomy" id="1398493"/>
    <lineage>
        <taxon>Bacteria</taxon>
        <taxon>Pseudomonadati</taxon>
        <taxon>Pseudomonadota</taxon>
        <taxon>Gammaproteobacteria</taxon>
        <taxon>Enterobacterales</taxon>
        <taxon>Enterobacteriaceae</taxon>
        <taxon>Pseudocitrobacter</taxon>
    </lineage>
</organism>
<feature type="transmembrane region" description="Helical" evidence="1">
    <location>
        <begin position="204"/>
        <end position="219"/>
    </location>
</feature>
<dbReference type="RefSeq" id="WP_167405907.1">
    <property type="nucleotide sequence ID" value="NZ_CBDDNA010000004.1"/>
</dbReference>
<keyword evidence="1" id="KW-0812">Transmembrane</keyword>
<feature type="transmembrane region" description="Helical" evidence="1">
    <location>
        <begin position="119"/>
        <end position="139"/>
    </location>
</feature>